<keyword evidence="2" id="KW-1185">Reference proteome</keyword>
<comment type="caution">
    <text evidence="1">The sequence shown here is derived from an EMBL/GenBank/DDBJ whole genome shotgun (WGS) entry which is preliminary data.</text>
</comment>
<sequence>MSINSLIVEVSKKECVLLLQHHQSSPITLLGSATSITRKRAKESTRTSIRVSPCDPYALSRTIKRNSPSSLPGQRAGATTADDEEDDNNNLLGDSHISVSVI</sequence>
<proteinExistence type="predicted"/>
<dbReference type="EMBL" id="CM047746">
    <property type="protein sequence ID" value="KAJ0021346.1"/>
    <property type="molecule type" value="Genomic_DNA"/>
</dbReference>
<protein>
    <submittedName>
        <fullName evidence="1">Uncharacterized protein</fullName>
    </submittedName>
</protein>
<accession>A0ACC0XQN0</accession>
<evidence type="ECO:0000313" key="2">
    <source>
        <dbReference type="Proteomes" id="UP001163603"/>
    </source>
</evidence>
<reference evidence="2" key="1">
    <citation type="journal article" date="2023" name="G3 (Bethesda)">
        <title>Genome assembly and association tests identify interacting loci associated with vigor, precocity, and sex in interspecific pistachio rootstocks.</title>
        <authorList>
            <person name="Palmer W."/>
            <person name="Jacygrad E."/>
            <person name="Sagayaradj S."/>
            <person name="Cavanaugh K."/>
            <person name="Han R."/>
            <person name="Bertier L."/>
            <person name="Beede B."/>
            <person name="Kafkas S."/>
            <person name="Golino D."/>
            <person name="Preece J."/>
            <person name="Michelmore R."/>
        </authorList>
    </citation>
    <scope>NUCLEOTIDE SEQUENCE [LARGE SCALE GENOMIC DNA]</scope>
</reference>
<dbReference type="Proteomes" id="UP001163603">
    <property type="component" value="Chromosome 11"/>
</dbReference>
<gene>
    <name evidence="1" type="ORF">Pint_32500</name>
</gene>
<organism evidence="1 2">
    <name type="scientific">Pistacia integerrima</name>
    <dbReference type="NCBI Taxonomy" id="434235"/>
    <lineage>
        <taxon>Eukaryota</taxon>
        <taxon>Viridiplantae</taxon>
        <taxon>Streptophyta</taxon>
        <taxon>Embryophyta</taxon>
        <taxon>Tracheophyta</taxon>
        <taxon>Spermatophyta</taxon>
        <taxon>Magnoliopsida</taxon>
        <taxon>eudicotyledons</taxon>
        <taxon>Gunneridae</taxon>
        <taxon>Pentapetalae</taxon>
        <taxon>rosids</taxon>
        <taxon>malvids</taxon>
        <taxon>Sapindales</taxon>
        <taxon>Anacardiaceae</taxon>
        <taxon>Pistacia</taxon>
    </lineage>
</organism>
<evidence type="ECO:0000313" key="1">
    <source>
        <dbReference type="EMBL" id="KAJ0021346.1"/>
    </source>
</evidence>
<name>A0ACC0XQN0_9ROSI</name>